<dbReference type="KEGG" id="csv:101213331"/>
<protein>
    <recommendedName>
        <fullName evidence="3">LOB domain-containing protein</fullName>
    </recommendedName>
</protein>
<dbReference type="PANTHER" id="PTHR31301">
    <property type="entry name" value="LOB DOMAIN-CONTAINING PROTEIN 4-RELATED"/>
    <property type="match status" value="1"/>
</dbReference>
<gene>
    <name evidence="4" type="ORF">Csa_6G525240</name>
</gene>
<feature type="region of interest" description="Disordered" evidence="2">
    <location>
        <begin position="179"/>
        <end position="216"/>
    </location>
</feature>
<dbReference type="PROSITE" id="PS50891">
    <property type="entry name" value="LOB"/>
    <property type="match status" value="1"/>
</dbReference>
<dbReference type="Pfam" id="PF03195">
    <property type="entry name" value="LOB"/>
    <property type="match status" value="1"/>
</dbReference>
<sequence length="216" mass="24482">MSSSNSQSQKIYGSPCASCKFLRRKCDVDCIFAPYFPADQPQKFEVVHRIYGASNVSKILKASRYDEREETVKSLVFEAEARLEDPVHGCVAFIAGLQQRLQRLQTELAIVQQQLLSYMASQLPPNSSYMASELPPNSSYMLSELLPKWPRESSLSQQPMMEDQSSCRRVDGYGTTNYYGINTDDDKRHVVRQHPITTEQVLPATEQPPSKDSTDF</sequence>
<dbReference type="Proteomes" id="UP000029981">
    <property type="component" value="Chromosome 6"/>
</dbReference>
<organism evidence="4 5">
    <name type="scientific">Cucumis sativus</name>
    <name type="common">Cucumber</name>
    <dbReference type="NCBI Taxonomy" id="3659"/>
    <lineage>
        <taxon>Eukaryota</taxon>
        <taxon>Viridiplantae</taxon>
        <taxon>Streptophyta</taxon>
        <taxon>Embryophyta</taxon>
        <taxon>Tracheophyta</taxon>
        <taxon>Spermatophyta</taxon>
        <taxon>Magnoliopsida</taxon>
        <taxon>eudicotyledons</taxon>
        <taxon>Gunneridae</taxon>
        <taxon>Pentapetalae</taxon>
        <taxon>rosids</taxon>
        <taxon>fabids</taxon>
        <taxon>Cucurbitales</taxon>
        <taxon>Cucurbitaceae</taxon>
        <taxon>Benincaseae</taxon>
        <taxon>Cucumis</taxon>
    </lineage>
</organism>
<dbReference type="eggNOG" id="ENOG502QSSJ">
    <property type="taxonomic scope" value="Eukaryota"/>
</dbReference>
<evidence type="ECO:0000313" key="4">
    <source>
        <dbReference type="EMBL" id="KGN49438.1"/>
    </source>
</evidence>
<evidence type="ECO:0000313" key="5">
    <source>
        <dbReference type="Proteomes" id="UP000029981"/>
    </source>
</evidence>
<dbReference type="GO" id="GO:0001216">
    <property type="term" value="F:DNA-binding transcription activator activity"/>
    <property type="evidence" value="ECO:0000318"/>
    <property type="project" value="GO_Central"/>
</dbReference>
<dbReference type="OrthoDB" id="684652at2759"/>
<reference evidence="4 5" key="4">
    <citation type="journal article" date="2011" name="BMC Genomics">
        <title>RNA-Seq improves annotation of protein-coding genes in the cucumber genome.</title>
        <authorList>
            <person name="Li Z."/>
            <person name="Zhang Z."/>
            <person name="Yan P."/>
            <person name="Huang S."/>
            <person name="Fei Z."/>
            <person name="Lin K."/>
        </authorList>
    </citation>
    <scope>NUCLEOTIDE SEQUENCE [LARGE SCALE GENOMIC DNA]</scope>
    <source>
        <strain evidence="5">cv. 9930</strain>
    </source>
</reference>
<name>A0A0A0KIS2_CUCSA</name>
<accession>A0A0A0KIS2</accession>
<keyword evidence="5" id="KW-1185">Reference proteome</keyword>
<dbReference type="AlphaFoldDB" id="A0A0A0KIS2"/>
<dbReference type="Gramene" id="KGN49438">
    <property type="protein sequence ID" value="KGN49438"/>
    <property type="gene ID" value="Csa_6G525240"/>
</dbReference>
<dbReference type="PANTHER" id="PTHR31301:SF68">
    <property type="entry name" value="LOB DOMAIN-CONTAINING PROTEIN 32-RELATED"/>
    <property type="match status" value="1"/>
</dbReference>
<dbReference type="EMBL" id="CM002927">
    <property type="protein sequence ID" value="KGN49438.1"/>
    <property type="molecule type" value="Genomic_DNA"/>
</dbReference>
<comment type="similarity">
    <text evidence="1">Belongs to the LOB domain-containing protein family.</text>
</comment>
<feature type="compositionally biased region" description="Polar residues" evidence="2">
    <location>
        <begin position="207"/>
        <end position="216"/>
    </location>
</feature>
<feature type="domain" description="LOB" evidence="3">
    <location>
        <begin position="14"/>
        <end position="115"/>
    </location>
</feature>
<evidence type="ECO:0000256" key="2">
    <source>
        <dbReference type="SAM" id="MobiDB-lite"/>
    </source>
</evidence>
<dbReference type="GO" id="GO:0005634">
    <property type="term" value="C:nucleus"/>
    <property type="evidence" value="ECO:0000318"/>
    <property type="project" value="GO_Central"/>
</dbReference>
<reference evidence="4 5" key="1">
    <citation type="journal article" date="2009" name="Nat. Genet.">
        <title>The genome of the cucumber, Cucumis sativus L.</title>
        <authorList>
            <person name="Huang S."/>
            <person name="Li R."/>
            <person name="Zhang Z."/>
            <person name="Li L."/>
            <person name="Gu X."/>
            <person name="Fan W."/>
            <person name="Lucas W.J."/>
            <person name="Wang X."/>
            <person name="Xie B."/>
            <person name="Ni P."/>
            <person name="Ren Y."/>
            <person name="Zhu H."/>
            <person name="Li J."/>
            <person name="Lin K."/>
            <person name="Jin W."/>
            <person name="Fei Z."/>
            <person name="Li G."/>
            <person name="Staub J."/>
            <person name="Kilian A."/>
            <person name="van der Vossen E.A."/>
            <person name="Wu Y."/>
            <person name="Guo J."/>
            <person name="He J."/>
            <person name="Jia Z."/>
            <person name="Ren Y."/>
            <person name="Tian G."/>
            <person name="Lu Y."/>
            <person name="Ruan J."/>
            <person name="Qian W."/>
            <person name="Wang M."/>
            <person name="Huang Q."/>
            <person name="Li B."/>
            <person name="Xuan Z."/>
            <person name="Cao J."/>
            <person name="Asan"/>
            <person name="Wu Z."/>
            <person name="Zhang J."/>
            <person name="Cai Q."/>
            <person name="Bai Y."/>
            <person name="Zhao B."/>
            <person name="Han Y."/>
            <person name="Li Y."/>
            <person name="Li X."/>
            <person name="Wang S."/>
            <person name="Shi Q."/>
            <person name="Liu S."/>
            <person name="Cho W.K."/>
            <person name="Kim J.Y."/>
            <person name="Xu Y."/>
            <person name="Heller-Uszynska K."/>
            <person name="Miao H."/>
            <person name="Cheng Z."/>
            <person name="Zhang S."/>
            <person name="Wu J."/>
            <person name="Yang Y."/>
            <person name="Kang H."/>
            <person name="Li M."/>
            <person name="Liang H."/>
            <person name="Ren X."/>
            <person name="Shi Z."/>
            <person name="Wen M."/>
            <person name="Jian M."/>
            <person name="Yang H."/>
            <person name="Zhang G."/>
            <person name="Yang Z."/>
            <person name="Chen R."/>
            <person name="Liu S."/>
            <person name="Li J."/>
            <person name="Ma L."/>
            <person name="Liu H."/>
            <person name="Zhou Y."/>
            <person name="Zhao J."/>
            <person name="Fang X."/>
            <person name="Li G."/>
            <person name="Fang L."/>
            <person name="Li Y."/>
            <person name="Liu D."/>
            <person name="Zheng H."/>
            <person name="Zhang Y."/>
            <person name="Qin N."/>
            <person name="Li Z."/>
            <person name="Yang G."/>
            <person name="Yang S."/>
            <person name="Bolund L."/>
            <person name="Kristiansen K."/>
            <person name="Zheng H."/>
            <person name="Li S."/>
            <person name="Zhang X."/>
            <person name="Yang H."/>
            <person name="Wang J."/>
            <person name="Sun R."/>
            <person name="Zhang B."/>
            <person name="Jiang S."/>
            <person name="Wang J."/>
            <person name="Du Y."/>
            <person name="Li S."/>
        </authorList>
    </citation>
    <scope>NUCLEOTIDE SEQUENCE [LARGE SCALE GENOMIC DNA]</scope>
    <source>
        <strain evidence="5">cv. 9930</strain>
    </source>
</reference>
<evidence type="ECO:0000259" key="3">
    <source>
        <dbReference type="PROSITE" id="PS50891"/>
    </source>
</evidence>
<dbReference type="InterPro" id="IPR004883">
    <property type="entry name" value="LOB"/>
</dbReference>
<evidence type="ECO:0000256" key="1">
    <source>
        <dbReference type="ARBA" id="ARBA00005474"/>
    </source>
</evidence>
<dbReference type="GO" id="GO:0006355">
    <property type="term" value="P:regulation of DNA-templated transcription"/>
    <property type="evidence" value="ECO:0000318"/>
    <property type="project" value="GO_Central"/>
</dbReference>
<dbReference type="STRING" id="3659.A0A0A0KIS2"/>
<dbReference type="OMA" id="KWPRESS"/>
<reference evidence="4 5" key="2">
    <citation type="journal article" date="2009" name="PLoS ONE">
        <title>An integrated genetic and cytogenetic map of the cucumber genome.</title>
        <authorList>
            <person name="Ren Y."/>
            <person name="Zhang Z."/>
            <person name="Liu J."/>
            <person name="Staub J.E."/>
            <person name="Han Y."/>
            <person name="Cheng Z."/>
            <person name="Li X."/>
            <person name="Lu J."/>
            <person name="Miao H."/>
            <person name="Kang H."/>
            <person name="Xie B."/>
            <person name="Gu X."/>
            <person name="Wang X."/>
            <person name="Du Y."/>
            <person name="Jin W."/>
            <person name="Huang S."/>
        </authorList>
    </citation>
    <scope>NUCLEOTIDE SEQUENCE [LARGE SCALE GENOMIC DNA]</scope>
    <source>
        <strain evidence="5">cv. 9930</strain>
    </source>
</reference>
<dbReference type="SMR" id="A0A0A0KIS2"/>
<reference evidence="4 5" key="3">
    <citation type="journal article" date="2010" name="BMC Genomics">
        <title>Transcriptome sequencing and comparative analysis of cucumber flowers with different sex types.</title>
        <authorList>
            <person name="Guo S."/>
            <person name="Zheng Y."/>
            <person name="Joung J.G."/>
            <person name="Liu S."/>
            <person name="Zhang Z."/>
            <person name="Crasta O.R."/>
            <person name="Sobral B.W."/>
            <person name="Xu Y."/>
            <person name="Huang S."/>
            <person name="Fei Z."/>
        </authorList>
    </citation>
    <scope>NUCLEOTIDE SEQUENCE [LARGE SCALE GENOMIC DNA]</scope>
    <source>
        <strain evidence="5">cv. 9930</strain>
    </source>
</reference>
<proteinExistence type="inferred from homology"/>